<sequence length="155" mass="15970">MASSMTPNPSEQCVCAQCPYLRRLAAQLPGHGSEPQPQQQPQQQQPTVASAESLAADSQRLLALIQGTSRDRVAEVMAADPAILECGRPAGSTLDDASQRLLTLVQNIAEHPGTSVATDPAVVRIGPAWPIVRGGTFAAGSGGGRTTSAEGSRSG</sequence>
<name>A0AAN9UXT9_9PEZI</name>
<keyword evidence="3" id="KW-1185">Reference proteome</keyword>
<dbReference type="EMBL" id="JAKJXP020000052">
    <property type="protein sequence ID" value="KAK7751229.1"/>
    <property type="molecule type" value="Genomic_DNA"/>
</dbReference>
<evidence type="ECO:0000313" key="2">
    <source>
        <dbReference type="EMBL" id="KAK7751229.1"/>
    </source>
</evidence>
<feature type="compositionally biased region" description="Low complexity" evidence="1">
    <location>
        <begin position="35"/>
        <end position="46"/>
    </location>
</feature>
<evidence type="ECO:0000256" key="1">
    <source>
        <dbReference type="SAM" id="MobiDB-lite"/>
    </source>
</evidence>
<gene>
    <name evidence="2" type="ORF">SLS62_006774</name>
</gene>
<dbReference type="Proteomes" id="UP001320420">
    <property type="component" value="Unassembled WGS sequence"/>
</dbReference>
<organism evidence="2 3">
    <name type="scientific">Diatrype stigma</name>
    <dbReference type="NCBI Taxonomy" id="117547"/>
    <lineage>
        <taxon>Eukaryota</taxon>
        <taxon>Fungi</taxon>
        <taxon>Dikarya</taxon>
        <taxon>Ascomycota</taxon>
        <taxon>Pezizomycotina</taxon>
        <taxon>Sordariomycetes</taxon>
        <taxon>Xylariomycetidae</taxon>
        <taxon>Xylariales</taxon>
        <taxon>Diatrypaceae</taxon>
        <taxon>Diatrype</taxon>
    </lineage>
</organism>
<feature type="compositionally biased region" description="Low complexity" evidence="1">
    <location>
        <begin position="146"/>
        <end position="155"/>
    </location>
</feature>
<feature type="region of interest" description="Disordered" evidence="1">
    <location>
        <begin position="136"/>
        <end position="155"/>
    </location>
</feature>
<proteinExistence type="predicted"/>
<accession>A0AAN9UXT9</accession>
<protein>
    <submittedName>
        <fullName evidence="2">Uncharacterized protein</fullName>
    </submittedName>
</protein>
<comment type="caution">
    <text evidence="2">The sequence shown here is derived from an EMBL/GenBank/DDBJ whole genome shotgun (WGS) entry which is preliminary data.</text>
</comment>
<evidence type="ECO:0000313" key="3">
    <source>
        <dbReference type="Proteomes" id="UP001320420"/>
    </source>
</evidence>
<dbReference type="AlphaFoldDB" id="A0AAN9UXT9"/>
<reference evidence="2 3" key="1">
    <citation type="submission" date="2024-02" db="EMBL/GenBank/DDBJ databases">
        <title>De novo assembly and annotation of 12 fungi associated with fruit tree decline syndrome in Ontario, Canada.</title>
        <authorList>
            <person name="Sulman M."/>
            <person name="Ellouze W."/>
            <person name="Ilyukhin E."/>
        </authorList>
    </citation>
    <scope>NUCLEOTIDE SEQUENCE [LARGE SCALE GENOMIC DNA]</scope>
    <source>
        <strain evidence="2 3">M11/M66-122</strain>
    </source>
</reference>
<feature type="region of interest" description="Disordered" evidence="1">
    <location>
        <begin position="27"/>
        <end position="53"/>
    </location>
</feature>